<organism evidence="3 4">
    <name type="scientific">Siphonobacter aquaeclarae</name>
    <dbReference type="NCBI Taxonomy" id="563176"/>
    <lineage>
        <taxon>Bacteria</taxon>
        <taxon>Pseudomonadati</taxon>
        <taxon>Bacteroidota</taxon>
        <taxon>Cytophagia</taxon>
        <taxon>Cytophagales</taxon>
        <taxon>Cytophagaceae</taxon>
        <taxon>Siphonobacter</taxon>
    </lineage>
</organism>
<feature type="domain" description="GP-PDE" evidence="2">
    <location>
        <begin position="22"/>
        <end position="292"/>
    </location>
</feature>
<name>A0A1G9HTC7_9BACT</name>
<dbReference type="InterPro" id="IPR017946">
    <property type="entry name" value="PLC-like_Pdiesterase_TIM-brl"/>
</dbReference>
<dbReference type="SUPFAM" id="SSF51695">
    <property type="entry name" value="PLC-like phosphodiesterases"/>
    <property type="match status" value="1"/>
</dbReference>
<dbReference type="InterPro" id="IPR030395">
    <property type="entry name" value="GP_PDE_dom"/>
</dbReference>
<keyword evidence="4" id="KW-1185">Reference proteome</keyword>
<evidence type="ECO:0000259" key="2">
    <source>
        <dbReference type="PROSITE" id="PS51704"/>
    </source>
</evidence>
<dbReference type="STRING" id="563176.SAMN04488090_0199"/>
<keyword evidence="1" id="KW-0732">Signal</keyword>
<sequence length="296" mass="33144">MKHTLIAALSVLSISAFAQQKTDVQAHRGGMALLPENTIPAMLNAVRLGARTLELDCVISADGQVVVSHDVYMSSEFMRRPDGTDIPKSEEKNYALYRMKYDSIRTYDAGTKPHPRFPEQVKMKVSKPLLSVLIDSVETYVRKHQLKPVFYNIETKCSPAGDGVYHPAPEEFVSRLMGVLKQKKGLLPRVTIQSFDIRTLQVLHKQSVPVKKALLIMNRDSFSDNVGKLGFKPDIYSPYYSLVNADLVKTAHEAGVQVLPWTVDDETEMQRLMDLGVDGIITNAPDKLIRLAGKYQ</sequence>
<protein>
    <submittedName>
        <fullName evidence="3">Glycerophosphoryl diester phosphodiesterase</fullName>
    </submittedName>
</protein>
<dbReference type="GO" id="GO:0006629">
    <property type="term" value="P:lipid metabolic process"/>
    <property type="evidence" value="ECO:0007669"/>
    <property type="project" value="InterPro"/>
</dbReference>
<gene>
    <name evidence="3" type="ORF">SAMN04488090_0199</name>
</gene>
<feature type="chain" id="PRO_5011489868" evidence="1">
    <location>
        <begin position="19"/>
        <end position="296"/>
    </location>
</feature>
<evidence type="ECO:0000313" key="4">
    <source>
        <dbReference type="Proteomes" id="UP000198901"/>
    </source>
</evidence>
<reference evidence="3 4" key="1">
    <citation type="submission" date="2016-10" db="EMBL/GenBank/DDBJ databases">
        <authorList>
            <person name="de Groot N.N."/>
        </authorList>
    </citation>
    <scope>NUCLEOTIDE SEQUENCE [LARGE SCALE GENOMIC DNA]</scope>
    <source>
        <strain evidence="3 4">DSM 21668</strain>
    </source>
</reference>
<dbReference type="EMBL" id="FNGS01000001">
    <property type="protein sequence ID" value="SDL16247.1"/>
    <property type="molecule type" value="Genomic_DNA"/>
</dbReference>
<dbReference type="Gene3D" id="3.20.20.190">
    <property type="entry name" value="Phosphatidylinositol (PI) phosphodiesterase"/>
    <property type="match status" value="1"/>
</dbReference>
<dbReference type="OrthoDB" id="384721at2"/>
<evidence type="ECO:0000256" key="1">
    <source>
        <dbReference type="SAM" id="SignalP"/>
    </source>
</evidence>
<evidence type="ECO:0000313" key="3">
    <source>
        <dbReference type="EMBL" id="SDL16247.1"/>
    </source>
</evidence>
<feature type="signal peptide" evidence="1">
    <location>
        <begin position="1"/>
        <end position="18"/>
    </location>
</feature>
<dbReference type="RefSeq" id="WP_093196605.1">
    <property type="nucleotide sequence ID" value="NZ_FNGS01000001.1"/>
</dbReference>
<dbReference type="PROSITE" id="PS50007">
    <property type="entry name" value="PIPLC_X_DOMAIN"/>
    <property type="match status" value="1"/>
</dbReference>
<dbReference type="PANTHER" id="PTHR46211">
    <property type="entry name" value="GLYCEROPHOSPHORYL DIESTER PHOSPHODIESTERASE"/>
    <property type="match status" value="1"/>
</dbReference>
<accession>A0A1G9HTC7</accession>
<dbReference type="GO" id="GO:0008081">
    <property type="term" value="F:phosphoric diester hydrolase activity"/>
    <property type="evidence" value="ECO:0007669"/>
    <property type="project" value="InterPro"/>
</dbReference>
<dbReference type="PANTHER" id="PTHR46211:SF14">
    <property type="entry name" value="GLYCEROPHOSPHODIESTER PHOSPHODIESTERASE"/>
    <property type="match status" value="1"/>
</dbReference>
<dbReference type="Pfam" id="PF03009">
    <property type="entry name" value="GDPD"/>
    <property type="match status" value="1"/>
</dbReference>
<dbReference type="PROSITE" id="PS51704">
    <property type="entry name" value="GP_PDE"/>
    <property type="match status" value="1"/>
</dbReference>
<dbReference type="Proteomes" id="UP000198901">
    <property type="component" value="Unassembled WGS sequence"/>
</dbReference>
<dbReference type="AlphaFoldDB" id="A0A1G9HTC7"/>
<proteinExistence type="predicted"/>